<accession>A0A7Y9K0N7</accession>
<comment type="caution">
    <text evidence="8">The sequence shown here is derived from an EMBL/GenBank/DDBJ whole genome shotgun (WGS) entry which is preliminary data.</text>
</comment>
<dbReference type="SUPFAM" id="SSF51735">
    <property type="entry name" value="NAD(P)-binding Rossmann-fold domains"/>
    <property type="match status" value="1"/>
</dbReference>
<dbReference type="SUPFAM" id="SSF51445">
    <property type="entry name" value="(Trans)glycosidases"/>
    <property type="match status" value="1"/>
</dbReference>
<dbReference type="CDD" id="cd05254">
    <property type="entry name" value="dTDP_HR_like_SDR_e"/>
    <property type="match status" value="1"/>
</dbReference>
<feature type="domain" description="RmlD-like substrate binding" evidence="7">
    <location>
        <begin position="441"/>
        <end position="697"/>
    </location>
</feature>
<dbReference type="GO" id="GO:0008831">
    <property type="term" value="F:dTDP-4-dehydrorhamnose reductase activity"/>
    <property type="evidence" value="ECO:0007669"/>
    <property type="project" value="UniProtKB-EC"/>
</dbReference>
<dbReference type="Gene3D" id="3.90.25.10">
    <property type="entry name" value="UDP-galactose 4-epimerase, domain 1"/>
    <property type="match status" value="1"/>
</dbReference>
<dbReference type="GO" id="GO:0019305">
    <property type="term" value="P:dTDP-rhamnose biosynthetic process"/>
    <property type="evidence" value="ECO:0007669"/>
    <property type="project" value="UniProtKB-UniPathway"/>
</dbReference>
<evidence type="ECO:0000313" key="9">
    <source>
        <dbReference type="Proteomes" id="UP000517753"/>
    </source>
</evidence>
<gene>
    <name evidence="8" type="ORF">HD841_000841</name>
</gene>
<dbReference type="InterPro" id="IPR017853">
    <property type="entry name" value="GH"/>
</dbReference>
<evidence type="ECO:0000256" key="5">
    <source>
        <dbReference type="ARBA" id="ARBA00048200"/>
    </source>
</evidence>
<dbReference type="AlphaFoldDB" id="A0A7Y9K0N7"/>
<dbReference type="PANTHER" id="PTHR10491:SF4">
    <property type="entry name" value="METHIONINE ADENOSYLTRANSFERASE 2 SUBUNIT BETA"/>
    <property type="match status" value="1"/>
</dbReference>
<evidence type="ECO:0000256" key="3">
    <source>
        <dbReference type="ARBA" id="ARBA00012929"/>
    </source>
</evidence>
<evidence type="ECO:0000256" key="6">
    <source>
        <dbReference type="RuleBase" id="RU364082"/>
    </source>
</evidence>
<dbReference type="Pfam" id="PF00232">
    <property type="entry name" value="Glyco_hydro_1"/>
    <property type="match status" value="1"/>
</dbReference>
<protein>
    <recommendedName>
        <fullName evidence="4 6">dTDP-4-dehydrorhamnose reductase</fullName>
        <ecNumber evidence="3 6">1.1.1.133</ecNumber>
    </recommendedName>
</protein>
<evidence type="ECO:0000256" key="1">
    <source>
        <dbReference type="ARBA" id="ARBA00004781"/>
    </source>
</evidence>
<dbReference type="InterPro" id="IPR029903">
    <property type="entry name" value="RmlD-like-bd"/>
</dbReference>
<dbReference type="InterPro" id="IPR005913">
    <property type="entry name" value="dTDP_dehydrorham_reduct"/>
</dbReference>
<dbReference type="Proteomes" id="UP000517753">
    <property type="component" value="Unassembled WGS sequence"/>
</dbReference>
<evidence type="ECO:0000313" key="8">
    <source>
        <dbReference type="EMBL" id="NYD89072.1"/>
    </source>
</evidence>
<name>A0A7Y9K0N7_9SPHN</name>
<sequence length="723" mass="79277">MVLQLWGGPECTVNRTSGGYQDQTRLSGHHDRLNDLELFASLGLTAIRYPILWERVAPDPKIEADWSWTDSRLSKLCELNIRPIAGLAHHGSGPSHTNLLDESFAVGLGRYADQVVRRYPWIDDWTPVNEPLTTARFSALYGHWYPHARDEKSFWRALLNQIDGTRAAMRAVRRINPAARLVQTDDLGRTYATLNLGEQAAFDNVRRWASWDLLFGRIVPGHPLWSRLDRLGFGERLRRIADDPCPPNVIGVNHYLTSDRFLDHRLQRYPRETHGGNARQRYADVEAIRILDPAPAGLAGALREAWERYATPLAVTEVHNGCTREEQLRWAAEAWDTCCALRDEGVDVQAVTAWSLLGAHGWNTLLTRPGVYEPGVFDVATGTPRPTALASLWQGLPTSALRHPVAQEPGWWRRPDRLIYRALSHPTAPSSRATPVSTPTLLICGATGTLGQAFARACRRRGIGHRLVGRDVLDLERPDAIGATLNQIRPWAVINAAGWVRVDEAEANEAACHAVNATGAIALTKHCVDRGIASLNFSSDMVFDGCADRPYVETDRPNPLNAYGRSKAAMEEGCIGLPGALTVRTAAFYSAQDRYNFAIAVVDALSNGRCFRAAEDHVVSPTFVPALVDAALDLLIDGTEGLCHLAGADAVSWAIFARRVAKAVGLDERLIDGVAGASLGWTAARPLQVGLASERCAVLGSLGQGIKSFADDLDRNCANLRAA</sequence>
<comment type="pathway">
    <text evidence="1 6">Carbohydrate biosynthesis; dTDP-L-rhamnose biosynthesis.</text>
</comment>
<dbReference type="Pfam" id="PF04321">
    <property type="entry name" value="RmlD_sub_bind"/>
    <property type="match status" value="1"/>
</dbReference>
<dbReference type="UniPathway" id="UPA00124"/>
<dbReference type="EMBL" id="JACCBY010000001">
    <property type="protein sequence ID" value="NYD89072.1"/>
    <property type="molecule type" value="Genomic_DNA"/>
</dbReference>
<dbReference type="GO" id="GO:0005975">
    <property type="term" value="P:carbohydrate metabolic process"/>
    <property type="evidence" value="ECO:0007669"/>
    <property type="project" value="InterPro"/>
</dbReference>
<reference evidence="8 9" key="1">
    <citation type="submission" date="2020-08" db="EMBL/GenBank/DDBJ databases">
        <title>The Agave Microbiome: Exploring the role of microbial communities in plant adaptations to desert environments.</title>
        <authorList>
            <person name="Partida-Martinez L.P."/>
        </authorList>
    </citation>
    <scope>NUCLEOTIDE SEQUENCE [LARGE SCALE GENOMIC DNA]</scope>
    <source>
        <strain evidence="8 9">AS2.3</strain>
    </source>
</reference>
<organism evidence="8 9">
    <name type="scientific">Sphingomonas melonis</name>
    <dbReference type="NCBI Taxonomy" id="152682"/>
    <lineage>
        <taxon>Bacteria</taxon>
        <taxon>Pseudomonadati</taxon>
        <taxon>Pseudomonadota</taxon>
        <taxon>Alphaproteobacteria</taxon>
        <taxon>Sphingomonadales</taxon>
        <taxon>Sphingomonadaceae</taxon>
        <taxon>Sphingomonas</taxon>
    </lineage>
</organism>
<dbReference type="PANTHER" id="PTHR10491">
    <property type="entry name" value="DTDP-4-DEHYDRORHAMNOSE REDUCTASE"/>
    <property type="match status" value="1"/>
</dbReference>
<dbReference type="GO" id="GO:0004553">
    <property type="term" value="F:hydrolase activity, hydrolyzing O-glycosyl compounds"/>
    <property type="evidence" value="ECO:0007669"/>
    <property type="project" value="InterPro"/>
</dbReference>
<keyword evidence="9" id="KW-1185">Reference proteome</keyword>
<keyword evidence="6 8" id="KW-0560">Oxidoreductase</keyword>
<comment type="function">
    <text evidence="6">Catalyzes the reduction of dTDP-6-deoxy-L-lyxo-4-hexulose to yield dTDP-L-rhamnose.</text>
</comment>
<dbReference type="InterPro" id="IPR001360">
    <property type="entry name" value="Glyco_hydro_1"/>
</dbReference>
<dbReference type="Gene3D" id="3.20.20.80">
    <property type="entry name" value="Glycosidases"/>
    <property type="match status" value="1"/>
</dbReference>
<proteinExistence type="inferred from homology"/>
<evidence type="ECO:0000256" key="4">
    <source>
        <dbReference type="ARBA" id="ARBA00017099"/>
    </source>
</evidence>
<keyword evidence="6" id="KW-0521">NADP</keyword>
<evidence type="ECO:0000259" key="7">
    <source>
        <dbReference type="Pfam" id="PF04321"/>
    </source>
</evidence>
<comment type="similarity">
    <text evidence="2 6">Belongs to the dTDP-4-dehydrorhamnose reductase family.</text>
</comment>
<evidence type="ECO:0000256" key="2">
    <source>
        <dbReference type="ARBA" id="ARBA00010944"/>
    </source>
</evidence>
<comment type="catalytic activity">
    <reaction evidence="5 6">
        <text>dTDP-beta-L-rhamnose + NADP(+) = dTDP-4-dehydro-beta-L-rhamnose + NADPH + H(+)</text>
        <dbReference type="Rhea" id="RHEA:21796"/>
        <dbReference type="ChEBI" id="CHEBI:15378"/>
        <dbReference type="ChEBI" id="CHEBI:57510"/>
        <dbReference type="ChEBI" id="CHEBI:57783"/>
        <dbReference type="ChEBI" id="CHEBI:58349"/>
        <dbReference type="ChEBI" id="CHEBI:62830"/>
        <dbReference type="EC" id="1.1.1.133"/>
    </reaction>
</comment>
<dbReference type="EC" id="1.1.1.133" evidence="3 6"/>
<dbReference type="RefSeq" id="WP_179507588.1">
    <property type="nucleotide sequence ID" value="NZ_JACCBY010000001.1"/>
</dbReference>
<dbReference type="Gene3D" id="3.40.50.720">
    <property type="entry name" value="NAD(P)-binding Rossmann-like Domain"/>
    <property type="match status" value="1"/>
</dbReference>
<comment type="cofactor">
    <cofactor evidence="6">
        <name>Mg(2+)</name>
        <dbReference type="ChEBI" id="CHEBI:18420"/>
    </cofactor>
    <text evidence="6">Binds 1 Mg(2+) ion per monomer.</text>
</comment>
<dbReference type="InterPro" id="IPR036291">
    <property type="entry name" value="NAD(P)-bd_dom_sf"/>
</dbReference>